<keyword evidence="2 5" id="KW-0378">Hydrolase</keyword>
<feature type="signal peptide" evidence="6">
    <location>
        <begin position="1"/>
        <end position="31"/>
    </location>
</feature>
<dbReference type="PRINTS" id="PR00722">
    <property type="entry name" value="CHYMOTRYPSIN"/>
</dbReference>
<gene>
    <name evidence="8" type="ORF">SNE40_013769</name>
</gene>
<protein>
    <recommendedName>
        <fullName evidence="7">Peptidase S1 domain-containing protein</fullName>
    </recommendedName>
</protein>
<dbReference type="CDD" id="cd00190">
    <property type="entry name" value="Tryp_SPc"/>
    <property type="match status" value="1"/>
</dbReference>
<comment type="caution">
    <text evidence="8">The sequence shown here is derived from an EMBL/GenBank/DDBJ whole genome shotgun (WGS) entry which is preliminary data.</text>
</comment>
<evidence type="ECO:0000256" key="5">
    <source>
        <dbReference type="RuleBase" id="RU363034"/>
    </source>
</evidence>
<dbReference type="AlphaFoldDB" id="A0AAN8PBH5"/>
<dbReference type="PROSITE" id="PS00135">
    <property type="entry name" value="TRYPSIN_SER"/>
    <property type="match status" value="1"/>
</dbReference>
<keyword evidence="1 5" id="KW-0645">Protease</keyword>
<dbReference type="Proteomes" id="UP001347796">
    <property type="component" value="Unassembled WGS sequence"/>
</dbReference>
<keyword evidence="3 5" id="KW-0720">Serine protease</keyword>
<sequence length="346" mass="37273">MEKVNRYATKPKPGILITLIVLYIQLSTTNSAVPQPRCDYRSCKYYSMLTSQASSLFQLAGLRFFQNCTCNRYGVTLPAKFITSTPQPSTATGCGISQLTGSATQFLRSNAGRVVGGTAAAECKYPWTVHVIAGLYQCGGSIIDNRHIVTAAHCLRSGNYLIPASQVEVGVGSSNKTKLTYYKVQLIDRHPNYRPSTFDFDIAVLTLQFPLPDDDPCMKPICLPSPGLSIETGVQCVVAGWGAQMESSRQGSTNLQEAVIPIMNKDACTAAYGDYMMNDRKLCAGYSRGGIDACQGDSGGPFMCAKGDSWVLAGVVSFGNGCARPDNPGVYANVMNLKSWLDSVII</sequence>
<keyword evidence="9" id="KW-1185">Reference proteome</keyword>
<dbReference type="InterPro" id="IPR001254">
    <property type="entry name" value="Trypsin_dom"/>
</dbReference>
<feature type="chain" id="PRO_5042986828" description="Peptidase S1 domain-containing protein" evidence="6">
    <location>
        <begin position="32"/>
        <end position="346"/>
    </location>
</feature>
<dbReference type="SMART" id="SM00020">
    <property type="entry name" value="Tryp_SPc"/>
    <property type="match status" value="1"/>
</dbReference>
<dbReference type="GO" id="GO:0006508">
    <property type="term" value="P:proteolysis"/>
    <property type="evidence" value="ECO:0007669"/>
    <property type="project" value="UniProtKB-KW"/>
</dbReference>
<organism evidence="8 9">
    <name type="scientific">Patella caerulea</name>
    <name type="common">Rayed Mediterranean limpet</name>
    <dbReference type="NCBI Taxonomy" id="87958"/>
    <lineage>
        <taxon>Eukaryota</taxon>
        <taxon>Metazoa</taxon>
        <taxon>Spiralia</taxon>
        <taxon>Lophotrochozoa</taxon>
        <taxon>Mollusca</taxon>
        <taxon>Gastropoda</taxon>
        <taxon>Patellogastropoda</taxon>
        <taxon>Patelloidea</taxon>
        <taxon>Patellidae</taxon>
        <taxon>Patella</taxon>
    </lineage>
</organism>
<evidence type="ECO:0000256" key="3">
    <source>
        <dbReference type="ARBA" id="ARBA00022825"/>
    </source>
</evidence>
<dbReference type="InterPro" id="IPR043504">
    <property type="entry name" value="Peptidase_S1_PA_chymotrypsin"/>
</dbReference>
<evidence type="ECO:0000259" key="7">
    <source>
        <dbReference type="PROSITE" id="PS50240"/>
    </source>
</evidence>
<evidence type="ECO:0000256" key="2">
    <source>
        <dbReference type="ARBA" id="ARBA00022801"/>
    </source>
</evidence>
<dbReference type="EMBL" id="JAZGQO010000010">
    <property type="protein sequence ID" value="KAK6175272.1"/>
    <property type="molecule type" value="Genomic_DNA"/>
</dbReference>
<evidence type="ECO:0000256" key="1">
    <source>
        <dbReference type="ARBA" id="ARBA00022670"/>
    </source>
</evidence>
<dbReference type="Pfam" id="PF00089">
    <property type="entry name" value="Trypsin"/>
    <property type="match status" value="1"/>
</dbReference>
<evidence type="ECO:0000256" key="4">
    <source>
        <dbReference type="ARBA" id="ARBA00023157"/>
    </source>
</evidence>
<dbReference type="InterPro" id="IPR018114">
    <property type="entry name" value="TRYPSIN_HIS"/>
</dbReference>
<keyword evidence="4" id="KW-1015">Disulfide bond</keyword>
<dbReference type="InterPro" id="IPR033116">
    <property type="entry name" value="TRYPSIN_SER"/>
</dbReference>
<dbReference type="GO" id="GO:0004252">
    <property type="term" value="F:serine-type endopeptidase activity"/>
    <property type="evidence" value="ECO:0007669"/>
    <property type="project" value="InterPro"/>
</dbReference>
<name>A0AAN8PBH5_PATCE</name>
<dbReference type="PANTHER" id="PTHR24252">
    <property type="entry name" value="ACROSIN-RELATED"/>
    <property type="match status" value="1"/>
</dbReference>
<evidence type="ECO:0000313" key="9">
    <source>
        <dbReference type="Proteomes" id="UP001347796"/>
    </source>
</evidence>
<keyword evidence="6" id="KW-0732">Signal</keyword>
<dbReference type="PROSITE" id="PS00134">
    <property type="entry name" value="TRYPSIN_HIS"/>
    <property type="match status" value="1"/>
</dbReference>
<dbReference type="InterPro" id="IPR009003">
    <property type="entry name" value="Peptidase_S1_PA"/>
</dbReference>
<evidence type="ECO:0000313" key="8">
    <source>
        <dbReference type="EMBL" id="KAK6175272.1"/>
    </source>
</evidence>
<proteinExistence type="predicted"/>
<reference evidence="8 9" key="1">
    <citation type="submission" date="2024-01" db="EMBL/GenBank/DDBJ databases">
        <title>The genome of the rayed Mediterranean limpet Patella caerulea (Linnaeus, 1758).</title>
        <authorList>
            <person name="Anh-Thu Weber A."/>
            <person name="Halstead-Nussloch G."/>
        </authorList>
    </citation>
    <scope>NUCLEOTIDE SEQUENCE [LARGE SCALE GENOMIC DNA]</scope>
    <source>
        <strain evidence="8">AATW-2023a</strain>
        <tissue evidence="8">Whole specimen</tissue>
    </source>
</reference>
<dbReference type="PANTHER" id="PTHR24252:SF7">
    <property type="entry name" value="HYALIN"/>
    <property type="match status" value="1"/>
</dbReference>
<dbReference type="Gene3D" id="2.40.10.10">
    <property type="entry name" value="Trypsin-like serine proteases"/>
    <property type="match status" value="1"/>
</dbReference>
<dbReference type="SUPFAM" id="SSF50494">
    <property type="entry name" value="Trypsin-like serine proteases"/>
    <property type="match status" value="1"/>
</dbReference>
<feature type="domain" description="Peptidase S1" evidence="7">
    <location>
        <begin position="114"/>
        <end position="346"/>
    </location>
</feature>
<accession>A0AAN8PBH5</accession>
<evidence type="ECO:0000256" key="6">
    <source>
        <dbReference type="SAM" id="SignalP"/>
    </source>
</evidence>
<dbReference type="InterPro" id="IPR001314">
    <property type="entry name" value="Peptidase_S1A"/>
</dbReference>
<dbReference type="FunFam" id="2.40.10.10:FF:000003">
    <property type="entry name" value="Transmembrane serine protease 3"/>
    <property type="match status" value="1"/>
</dbReference>
<dbReference type="PROSITE" id="PS50240">
    <property type="entry name" value="TRYPSIN_DOM"/>
    <property type="match status" value="1"/>
</dbReference>